<keyword evidence="1" id="KW-0812">Transmembrane</keyword>
<sequence>MDKPSQPRMQKRRSSISEVAEQHFDKNTIILAVNLIILMVLMALLYMYRFQQFYAPLITKKHQSFHYFFFFMIFK</sequence>
<evidence type="ECO:0000313" key="3">
    <source>
        <dbReference type="WBParaSite" id="MBELARI_LOCUS19317"/>
    </source>
</evidence>
<name>A0AAF3J6J3_9BILA</name>
<dbReference type="AlphaFoldDB" id="A0AAF3J6J3"/>
<keyword evidence="2" id="KW-1185">Reference proteome</keyword>
<dbReference type="Proteomes" id="UP000887575">
    <property type="component" value="Unassembled WGS sequence"/>
</dbReference>
<keyword evidence="1" id="KW-0472">Membrane</keyword>
<evidence type="ECO:0000313" key="2">
    <source>
        <dbReference type="Proteomes" id="UP000887575"/>
    </source>
</evidence>
<dbReference type="WBParaSite" id="MBELARI_LOCUS19317">
    <property type="protein sequence ID" value="MBELARI_LOCUS19317"/>
    <property type="gene ID" value="MBELARI_LOCUS19317"/>
</dbReference>
<reference evidence="3" key="1">
    <citation type="submission" date="2024-02" db="UniProtKB">
        <authorList>
            <consortium name="WormBaseParasite"/>
        </authorList>
    </citation>
    <scope>IDENTIFICATION</scope>
</reference>
<organism evidence="2 3">
    <name type="scientific">Mesorhabditis belari</name>
    <dbReference type="NCBI Taxonomy" id="2138241"/>
    <lineage>
        <taxon>Eukaryota</taxon>
        <taxon>Metazoa</taxon>
        <taxon>Ecdysozoa</taxon>
        <taxon>Nematoda</taxon>
        <taxon>Chromadorea</taxon>
        <taxon>Rhabditida</taxon>
        <taxon>Rhabditina</taxon>
        <taxon>Rhabditomorpha</taxon>
        <taxon>Rhabditoidea</taxon>
        <taxon>Rhabditidae</taxon>
        <taxon>Mesorhabditinae</taxon>
        <taxon>Mesorhabditis</taxon>
    </lineage>
</organism>
<evidence type="ECO:0000256" key="1">
    <source>
        <dbReference type="SAM" id="Phobius"/>
    </source>
</evidence>
<accession>A0AAF3J6J3</accession>
<feature type="transmembrane region" description="Helical" evidence="1">
    <location>
        <begin position="29"/>
        <end position="48"/>
    </location>
</feature>
<proteinExistence type="predicted"/>
<keyword evidence="1" id="KW-1133">Transmembrane helix</keyword>
<protein>
    <submittedName>
        <fullName evidence="3">Uncharacterized protein</fullName>
    </submittedName>
</protein>